<dbReference type="InterPro" id="IPR050882">
    <property type="entry name" value="Prepilin_peptidase/N-MTase"/>
</dbReference>
<comment type="caution">
    <text evidence="4">The sequence shown here is derived from an EMBL/GenBank/DDBJ whole genome shotgun (WGS) entry which is preliminary data.</text>
</comment>
<feature type="transmembrane region" description="Helical" evidence="2">
    <location>
        <begin position="211"/>
        <end position="232"/>
    </location>
</feature>
<feature type="transmembrane region" description="Helical" evidence="2">
    <location>
        <begin position="441"/>
        <end position="459"/>
    </location>
</feature>
<evidence type="ECO:0000256" key="1">
    <source>
        <dbReference type="ARBA" id="ARBA00005801"/>
    </source>
</evidence>
<keyword evidence="5" id="KW-1185">Reference proteome</keyword>
<protein>
    <submittedName>
        <fullName evidence="4">Type 4 prepilin-like proteins leader peptide-processing enzyme</fullName>
    </submittedName>
</protein>
<name>A0A5C6C2Z0_9BACT</name>
<evidence type="ECO:0000313" key="4">
    <source>
        <dbReference type="EMBL" id="TWU18910.1"/>
    </source>
</evidence>
<feature type="transmembrane region" description="Helical" evidence="2">
    <location>
        <begin position="336"/>
        <end position="354"/>
    </location>
</feature>
<dbReference type="PANTHER" id="PTHR30487">
    <property type="entry name" value="TYPE 4 PREPILIN-LIKE PROTEINS LEADER PEPTIDE-PROCESSING ENZYME"/>
    <property type="match status" value="1"/>
</dbReference>
<dbReference type="GO" id="GO:0005886">
    <property type="term" value="C:plasma membrane"/>
    <property type="evidence" value="ECO:0007669"/>
    <property type="project" value="TreeGrafter"/>
</dbReference>
<dbReference type="Pfam" id="PF01478">
    <property type="entry name" value="Peptidase_A24"/>
    <property type="match status" value="1"/>
</dbReference>
<evidence type="ECO:0000313" key="5">
    <source>
        <dbReference type="Proteomes" id="UP000319908"/>
    </source>
</evidence>
<feature type="transmembrane region" description="Helical" evidence="2">
    <location>
        <begin position="62"/>
        <end position="82"/>
    </location>
</feature>
<feature type="transmembrane region" description="Helical" evidence="2">
    <location>
        <begin position="479"/>
        <end position="500"/>
    </location>
</feature>
<dbReference type="InterPro" id="IPR000045">
    <property type="entry name" value="Prepilin_IV_endopep_pep"/>
</dbReference>
<gene>
    <name evidence="4" type="primary">outO</name>
    <name evidence="4" type="ORF">Poly21_10810</name>
</gene>
<sequence length="506" mass="56203">MHRRLDQEQIEHRPSELERARFSLVTAIVQTSRPIEGLSRAGSTAIFNHLPWQSLPTDFSTLIPPLAAMNFGPLNAPIVAWLSLSQSLMILILSILGILAGAIANHVITSWCWYRRPISPWLGLVDWPWDDAQREIVRNLPPRNWLDRIPIIGWLRLRRESPLFGRGFWVRPLLIECSMAIALPLMHHCWIAGQLLPAGLSAGVVAQLSPWMTLLFFVHALLLTMMIAATFIDFDERTIPDWITIPGTILALVLGCLTPFVFLPGVLPNAIAPVTLERPSSLSPCWMTTRGLLVCLAIWSMWCFALADRRVILRRGFSKAVTYFLARLIRHPSWKILAAIWIVGTIAICVVFQIGGGTWLGLASSLMGVAVGGGIVWSIRLVGSWAMGTEAMGFGDVTLMAMIGGYIGWQASIAAFFLAPLAAIAIVLVQFVITRDRATPFGPYLCAGTVLTVVFWDDVYNANLRLTIAEMDQIMDGLLLWLSLALLGLLGGMLWVWRLIKQRIFA</sequence>
<dbReference type="GO" id="GO:0006465">
    <property type="term" value="P:signal peptide processing"/>
    <property type="evidence" value="ECO:0007669"/>
    <property type="project" value="TreeGrafter"/>
</dbReference>
<feature type="transmembrane region" description="Helical" evidence="2">
    <location>
        <begin position="360"/>
        <end position="379"/>
    </location>
</feature>
<feature type="transmembrane region" description="Helical" evidence="2">
    <location>
        <begin position="244"/>
        <end position="267"/>
    </location>
</feature>
<organism evidence="4 5">
    <name type="scientific">Allorhodopirellula heiligendammensis</name>
    <dbReference type="NCBI Taxonomy" id="2714739"/>
    <lineage>
        <taxon>Bacteria</taxon>
        <taxon>Pseudomonadati</taxon>
        <taxon>Planctomycetota</taxon>
        <taxon>Planctomycetia</taxon>
        <taxon>Pirellulales</taxon>
        <taxon>Pirellulaceae</taxon>
        <taxon>Allorhodopirellula</taxon>
    </lineage>
</organism>
<feature type="transmembrane region" description="Helical" evidence="2">
    <location>
        <begin position="88"/>
        <end position="114"/>
    </location>
</feature>
<evidence type="ECO:0000256" key="2">
    <source>
        <dbReference type="SAM" id="Phobius"/>
    </source>
</evidence>
<feature type="transmembrane region" description="Helical" evidence="2">
    <location>
        <begin position="287"/>
        <end position="307"/>
    </location>
</feature>
<dbReference type="Proteomes" id="UP000319908">
    <property type="component" value="Unassembled WGS sequence"/>
</dbReference>
<keyword evidence="2" id="KW-1133">Transmembrane helix</keyword>
<reference evidence="4 5" key="1">
    <citation type="journal article" date="2020" name="Antonie Van Leeuwenhoek">
        <title>Rhodopirellula heiligendammensis sp. nov., Rhodopirellula pilleata sp. nov., and Rhodopirellula solitaria sp. nov. isolated from natural or artificial marine surfaces in Northern Germany and California, USA, and emended description of the genus Rhodopirellula.</title>
        <authorList>
            <person name="Kallscheuer N."/>
            <person name="Wiegand S."/>
            <person name="Jogler M."/>
            <person name="Boedeker C."/>
            <person name="Peeters S.H."/>
            <person name="Rast P."/>
            <person name="Heuer A."/>
            <person name="Jetten M.S.M."/>
            <person name="Rohde M."/>
            <person name="Jogler C."/>
        </authorList>
    </citation>
    <scope>NUCLEOTIDE SEQUENCE [LARGE SCALE GENOMIC DNA]</scope>
    <source>
        <strain evidence="4 5">Poly21</strain>
    </source>
</reference>
<accession>A0A5C6C2Z0</accession>
<evidence type="ECO:0000259" key="3">
    <source>
        <dbReference type="Pfam" id="PF01478"/>
    </source>
</evidence>
<dbReference type="PANTHER" id="PTHR30487:SF0">
    <property type="entry name" value="PREPILIN LEADER PEPTIDASE_N-METHYLTRANSFERASE-RELATED"/>
    <property type="match status" value="1"/>
</dbReference>
<dbReference type="GO" id="GO:0004190">
    <property type="term" value="F:aspartic-type endopeptidase activity"/>
    <property type="evidence" value="ECO:0007669"/>
    <property type="project" value="InterPro"/>
</dbReference>
<feature type="transmembrane region" description="Helical" evidence="2">
    <location>
        <begin position="415"/>
        <end position="434"/>
    </location>
</feature>
<dbReference type="EMBL" id="SJPU01000001">
    <property type="protein sequence ID" value="TWU18910.1"/>
    <property type="molecule type" value="Genomic_DNA"/>
</dbReference>
<dbReference type="AlphaFoldDB" id="A0A5C6C2Z0"/>
<feature type="transmembrane region" description="Helical" evidence="2">
    <location>
        <begin position="168"/>
        <end position="191"/>
    </location>
</feature>
<proteinExistence type="inferred from homology"/>
<feature type="transmembrane region" description="Helical" evidence="2">
    <location>
        <begin position="391"/>
        <end position="409"/>
    </location>
</feature>
<keyword evidence="2" id="KW-0472">Membrane</keyword>
<feature type="domain" description="Prepilin type IV endopeptidase peptidase" evidence="3">
    <location>
        <begin position="340"/>
        <end position="427"/>
    </location>
</feature>
<keyword evidence="2" id="KW-0812">Transmembrane</keyword>
<comment type="similarity">
    <text evidence="1">Belongs to the peptidase A24 family.</text>
</comment>
<dbReference type="Gene3D" id="1.20.120.1220">
    <property type="match status" value="1"/>
</dbReference>